<evidence type="ECO:0000313" key="2">
    <source>
        <dbReference type="EMBL" id="SFV52349.1"/>
    </source>
</evidence>
<accession>A0A1W1BFT4</accession>
<feature type="transmembrane region" description="Helical" evidence="1">
    <location>
        <begin position="7"/>
        <end position="29"/>
    </location>
</feature>
<reference evidence="2" key="1">
    <citation type="submission" date="2016-10" db="EMBL/GenBank/DDBJ databases">
        <authorList>
            <person name="de Groot N.N."/>
        </authorList>
    </citation>
    <scope>NUCLEOTIDE SEQUENCE</scope>
</reference>
<dbReference type="EMBL" id="FPHI01000004">
    <property type="protein sequence ID" value="SFV52349.1"/>
    <property type="molecule type" value="Genomic_DNA"/>
</dbReference>
<feature type="transmembrane region" description="Helical" evidence="1">
    <location>
        <begin position="58"/>
        <end position="82"/>
    </location>
</feature>
<organism evidence="2">
    <name type="scientific">hydrothermal vent metagenome</name>
    <dbReference type="NCBI Taxonomy" id="652676"/>
    <lineage>
        <taxon>unclassified sequences</taxon>
        <taxon>metagenomes</taxon>
        <taxon>ecological metagenomes</taxon>
    </lineage>
</organism>
<protein>
    <submittedName>
        <fullName evidence="2">Integral membrane protein YggT, involved in response to extracytoplasmic stress (Osmotic shock)</fullName>
    </submittedName>
</protein>
<dbReference type="InterPro" id="IPR003425">
    <property type="entry name" value="CCB3/YggT"/>
</dbReference>
<evidence type="ECO:0000256" key="1">
    <source>
        <dbReference type="SAM" id="Phobius"/>
    </source>
</evidence>
<dbReference type="GO" id="GO:0016020">
    <property type="term" value="C:membrane"/>
    <property type="evidence" value="ECO:0007669"/>
    <property type="project" value="InterPro"/>
</dbReference>
<name>A0A1W1BFT4_9ZZZZ</name>
<keyword evidence="1" id="KW-1133">Transmembrane helix</keyword>
<keyword evidence="1" id="KW-0812">Transmembrane</keyword>
<dbReference type="AlphaFoldDB" id="A0A1W1BFT4"/>
<gene>
    <name evidence="2" type="ORF">MNB_SV-3-942</name>
</gene>
<dbReference type="Pfam" id="PF02325">
    <property type="entry name" value="CCB3_YggT"/>
    <property type="match status" value="1"/>
</dbReference>
<proteinExistence type="predicted"/>
<keyword evidence="1" id="KW-0472">Membrane</keyword>
<sequence length="88" mass="10208">MIYELYGLLRTIVSLYIWVIIIASFLSFVRPDPYNPVVQVIYRLTEPTLAFIRKKLPFVVMAGIDLSPLVIIFGFQFIDIILRNILFG</sequence>